<dbReference type="GO" id="GO:0005737">
    <property type="term" value="C:cytoplasm"/>
    <property type="evidence" value="ECO:0007669"/>
    <property type="project" value="UniProtKB-SubCell"/>
</dbReference>
<dbReference type="EC" id="5.3.1.14" evidence="6 7"/>
<evidence type="ECO:0000313" key="9">
    <source>
        <dbReference type="EMBL" id="WYJ89011.1"/>
    </source>
</evidence>
<evidence type="ECO:0000256" key="4">
    <source>
        <dbReference type="ARBA" id="ARBA00023235"/>
    </source>
</evidence>
<dbReference type="PANTHER" id="PTHR30268:SF0">
    <property type="entry name" value="L-RHAMNOSE ISOMERASE"/>
    <property type="match status" value="1"/>
</dbReference>
<dbReference type="GO" id="GO:0030145">
    <property type="term" value="F:manganese ion binding"/>
    <property type="evidence" value="ECO:0007669"/>
    <property type="project" value="UniProtKB-UniRule"/>
</dbReference>
<dbReference type="Pfam" id="PF06134">
    <property type="entry name" value="RhaA"/>
    <property type="match status" value="1"/>
</dbReference>
<evidence type="ECO:0000313" key="8">
    <source>
        <dbReference type="EMBL" id="OTP18946.1"/>
    </source>
</evidence>
<evidence type="ECO:0000256" key="7">
    <source>
        <dbReference type="NCBIfam" id="TIGR01748"/>
    </source>
</evidence>
<comment type="cofactor">
    <cofactor evidence="6">
        <name>Mn(2+)</name>
        <dbReference type="ChEBI" id="CHEBI:29035"/>
    </cofactor>
    <text evidence="6">Binds 1 Mn(2+) ion per subunit.</text>
</comment>
<evidence type="ECO:0000256" key="6">
    <source>
        <dbReference type="HAMAP-Rule" id="MF_00541"/>
    </source>
</evidence>
<dbReference type="InterPro" id="IPR036237">
    <property type="entry name" value="Xyl_isomerase-like_sf"/>
</dbReference>
<comment type="catalytic activity">
    <reaction evidence="6">
        <text>L-rhamnopyranose = L-rhamnulose</text>
        <dbReference type="Rhea" id="RHEA:23160"/>
        <dbReference type="ChEBI" id="CHEBI:17897"/>
        <dbReference type="ChEBI" id="CHEBI:62346"/>
        <dbReference type="EC" id="5.3.1.14"/>
    </reaction>
</comment>
<comment type="similarity">
    <text evidence="6">Belongs to the rhamnose isomerase family.</text>
</comment>
<comment type="pathway">
    <text evidence="6">Carbohydrate degradation; L-rhamnose degradation; glycerone phosphate from L-rhamnose: step 1/3.</text>
</comment>
<keyword evidence="3 6" id="KW-0464">Manganese</keyword>
<dbReference type="NCBIfam" id="NF002203">
    <property type="entry name" value="PRK01076.1"/>
    <property type="match status" value="1"/>
</dbReference>
<keyword evidence="5 6" id="KW-0684">Rhamnose metabolism</keyword>
<dbReference type="UniPathway" id="UPA00541">
    <property type="reaction ID" value="UER00601"/>
</dbReference>
<dbReference type="EMBL" id="CP147247">
    <property type="protein sequence ID" value="WYJ89011.1"/>
    <property type="molecule type" value="Genomic_DNA"/>
</dbReference>
<evidence type="ECO:0000313" key="10">
    <source>
        <dbReference type="Proteomes" id="UP000195141"/>
    </source>
</evidence>
<protein>
    <recommendedName>
        <fullName evidence="6 7">L-rhamnose isomerase</fullName>
        <ecNumber evidence="6 7">5.3.1.14</ecNumber>
    </recommendedName>
</protein>
<name>A0A242KDA8_9ENTE</name>
<comment type="subcellular location">
    <subcellularLocation>
        <location evidence="6">Cytoplasm</location>
    </subcellularLocation>
</comment>
<dbReference type="OrthoDB" id="9766697at2"/>
<keyword evidence="4 6" id="KW-0413">Isomerase</keyword>
<reference evidence="9" key="2">
    <citation type="submission" date="2017-05" db="EMBL/GenBank/DDBJ databases">
        <authorList>
            <consortium name="The Broad Institute Genomics Platform"/>
            <consortium name="The Broad Institute Genomic Center for Infectious Diseases"/>
            <person name="Earl A."/>
            <person name="Manson A."/>
            <person name="Schwartman J."/>
            <person name="Gilmore M."/>
            <person name="Abouelleil A."/>
            <person name="Cao P."/>
            <person name="Chapman S."/>
            <person name="Cusick C."/>
            <person name="Shea T."/>
            <person name="Young S."/>
            <person name="Neafsey D."/>
            <person name="Nusbaum C."/>
            <person name="Birren B."/>
        </authorList>
    </citation>
    <scope>NUCLEOTIDE SEQUENCE</scope>
    <source>
        <strain evidence="9">9E7_DIV0242</strain>
    </source>
</reference>
<comment type="function">
    <text evidence="6">Catalyzes the interconversion of L-rhamnose and L-rhamnulose.</text>
</comment>
<feature type="binding site" evidence="6">
    <location>
        <position position="291"/>
    </location>
    <ligand>
        <name>Mn(2+)</name>
        <dbReference type="ChEBI" id="CHEBI:29035"/>
    </ligand>
</feature>
<feature type="binding site" evidence="6">
    <location>
        <position position="259"/>
    </location>
    <ligand>
        <name>Mn(2+)</name>
        <dbReference type="ChEBI" id="CHEBI:29035"/>
    </ligand>
</feature>
<dbReference type="InterPro" id="IPR050337">
    <property type="entry name" value="L-rhamnose_isomerase"/>
</dbReference>
<keyword evidence="1 6" id="KW-0963">Cytoplasm</keyword>
<evidence type="ECO:0000256" key="3">
    <source>
        <dbReference type="ARBA" id="ARBA00023211"/>
    </source>
</evidence>
<keyword evidence="10" id="KW-1185">Reference proteome</keyword>
<reference evidence="8" key="1">
    <citation type="submission" date="2017-05" db="EMBL/GenBank/DDBJ databases">
        <title>The Genome Sequence of Enterococcus sp. 9E7_DIV0242.</title>
        <authorList>
            <consortium name="The Broad Institute Genomics Platform"/>
            <consortium name="The Broad Institute Genomic Center for Infectious Diseases"/>
            <person name="Earl A."/>
            <person name="Manson A."/>
            <person name="Schwartman J."/>
            <person name="Gilmore M."/>
            <person name="Abouelleil A."/>
            <person name="Cao P."/>
            <person name="Chapman S."/>
            <person name="Cusick C."/>
            <person name="Shea T."/>
            <person name="Young S."/>
            <person name="Neafsey D."/>
            <person name="Nusbaum C."/>
            <person name="Birren B."/>
        </authorList>
    </citation>
    <scope>NUCLEOTIDE SEQUENCE [LARGE SCALE GENOMIC DNA]</scope>
    <source>
        <strain evidence="8">9E7_DIV0242</strain>
    </source>
</reference>
<keyword evidence="2 6" id="KW-0479">Metal-binding</keyword>
<feature type="binding site" evidence="6">
    <location>
        <position position="293"/>
    </location>
    <ligand>
        <name>Mn(2+)</name>
        <dbReference type="ChEBI" id="CHEBI:29035"/>
    </ligand>
</feature>
<dbReference type="RefSeq" id="WP_086347870.1">
    <property type="nucleotide sequence ID" value="NZ_CP147247.1"/>
</dbReference>
<dbReference type="GO" id="GO:0019324">
    <property type="term" value="P:L-lyxose metabolic process"/>
    <property type="evidence" value="ECO:0007669"/>
    <property type="project" value="TreeGrafter"/>
</dbReference>
<evidence type="ECO:0000256" key="1">
    <source>
        <dbReference type="ARBA" id="ARBA00022490"/>
    </source>
</evidence>
<dbReference type="EMBL" id="NGMM01000001">
    <property type="protein sequence ID" value="OTP18946.1"/>
    <property type="molecule type" value="Genomic_DNA"/>
</dbReference>
<dbReference type="HAMAP" id="MF_00541">
    <property type="entry name" value="RhaA"/>
    <property type="match status" value="1"/>
</dbReference>
<gene>
    <name evidence="6" type="primary">rhaA</name>
    <name evidence="9" type="ORF">A5888_000730</name>
    <name evidence="8" type="ORF">A5888_000760</name>
</gene>
<dbReference type="GO" id="GO:0019301">
    <property type="term" value="P:rhamnose catabolic process"/>
    <property type="evidence" value="ECO:0007669"/>
    <property type="project" value="UniProtKB-UniRule"/>
</dbReference>
<accession>A0A242KDA8</accession>
<dbReference type="NCBIfam" id="TIGR01748">
    <property type="entry name" value="rhaA"/>
    <property type="match status" value="1"/>
</dbReference>
<dbReference type="InterPro" id="IPR009308">
    <property type="entry name" value="Rhamnose_isomerase"/>
</dbReference>
<organism evidence="8">
    <name type="scientific">Candidatus Enterococcus clewellii</name>
    <dbReference type="NCBI Taxonomy" id="1834193"/>
    <lineage>
        <taxon>Bacteria</taxon>
        <taxon>Bacillati</taxon>
        <taxon>Bacillota</taxon>
        <taxon>Bacilli</taxon>
        <taxon>Lactobacillales</taxon>
        <taxon>Enterococcaceae</taxon>
        <taxon>Enterococcus</taxon>
    </lineage>
</organism>
<dbReference type="PANTHER" id="PTHR30268">
    <property type="entry name" value="L-RHAMNOSE ISOMERASE"/>
    <property type="match status" value="1"/>
</dbReference>
<dbReference type="Gene3D" id="3.20.20.150">
    <property type="entry name" value="Divalent-metal-dependent TIM barrel enzymes"/>
    <property type="match status" value="1"/>
</dbReference>
<evidence type="ECO:0000256" key="5">
    <source>
        <dbReference type="ARBA" id="ARBA00023308"/>
    </source>
</evidence>
<evidence type="ECO:0000256" key="2">
    <source>
        <dbReference type="ARBA" id="ARBA00022723"/>
    </source>
</evidence>
<reference evidence="9" key="3">
    <citation type="submission" date="2024-03" db="EMBL/GenBank/DDBJ databases">
        <title>The Genome Sequence of Enterococcus sp. DIV0242b.</title>
        <authorList>
            <consortium name="The Broad Institute Genomics Platform"/>
            <consortium name="The Broad Institute Microbial Omics Core"/>
            <consortium name="The Broad Institute Genomic Center for Infectious Diseases"/>
            <person name="Earl A."/>
            <person name="Manson A."/>
            <person name="Gilmore M."/>
            <person name="Schwartman J."/>
            <person name="Shea T."/>
            <person name="Abouelleil A."/>
            <person name="Cao P."/>
            <person name="Chapman S."/>
            <person name="Cusick C."/>
            <person name="Young S."/>
            <person name="Neafsey D."/>
            <person name="Nusbaum C."/>
            <person name="Birren B."/>
        </authorList>
    </citation>
    <scope>NUCLEOTIDE SEQUENCE</scope>
    <source>
        <strain evidence="9">9E7_DIV0242</strain>
    </source>
</reference>
<sequence length="427" mass="48575">MTVKQRYEEAKKKYAALGVDTDAVMKKMEDVKISMHVWQGDDVKGFLSDAELSGGISVTGNYPGAARTPEELRSDLEQAYAMIPGNHKLNLHAIYLDTEEQVDLNEIEPKHFEKWVSWAKEQGLGLDFNPTFFSHPMYKDGFTLASADKEVRDFWIEHGKRSRKVAEYFGKELGQVCVNNFWVPDGFKDNPIDRLAPRKRLMESLDEIFSEKLDENYTLDAVESKLFGIGAEAYTVGSHEFYMGYGLTRNKLVCLDAGHFHPTEVISNKLSSLSLFSEGILLHVSRPIRWDSDHVVIMDDELQEIGRELVRNDLLPMTNIGLDFFDATINRVAAWVIGTRNTQKAILKAMLEPIESLKEIELSGDFTTRLAMIEELKDFPFADVWNYYCESKGVPVGLDWLPQIKEYEQGILGKREASTGKDSCRFS</sequence>
<proteinExistence type="inferred from homology"/>
<dbReference type="SUPFAM" id="SSF51658">
    <property type="entry name" value="Xylose isomerase-like"/>
    <property type="match status" value="1"/>
</dbReference>
<dbReference type="Proteomes" id="UP000195141">
    <property type="component" value="Chromosome"/>
</dbReference>
<dbReference type="AlphaFoldDB" id="A0A242KDA8"/>
<dbReference type="GO" id="GO:0008740">
    <property type="term" value="F:L-rhamnose isomerase activity"/>
    <property type="evidence" value="ECO:0007669"/>
    <property type="project" value="UniProtKB-UniRule"/>
</dbReference>